<comment type="caution">
    <text evidence="1">The sequence shown here is derived from an EMBL/GenBank/DDBJ whole genome shotgun (WGS) entry which is preliminary data.</text>
</comment>
<dbReference type="SUPFAM" id="SSF101386">
    <property type="entry name" value="all-alpha NTP pyrophosphatases"/>
    <property type="match status" value="1"/>
</dbReference>
<evidence type="ECO:0008006" key="3">
    <source>
        <dbReference type="Google" id="ProtNLM"/>
    </source>
</evidence>
<dbReference type="AlphaFoldDB" id="A0A1G2HWC8"/>
<reference evidence="1 2" key="1">
    <citation type="journal article" date="2016" name="Nat. Commun.">
        <title>Thousands of microbial genomes shed light on interconnected biogeochemical processes in an aquifer system.</title>
        <authorList>
            <person name="Anantharaman K."/>
            <person name="Brown C.T."/>
            <person name="Hug L.A."/>
            <person name="Sharon I."/>
            <person name="Castelle C.J."/>
            <person name="Probst A.J."/>
            <person name="Thomas B.C."/>
            <person name="Singh A."/>
            <person name="Wilkins M.J."/>
            <person name="Karaoz U."/>
            <person name="Brodie E.L."/>
            <person name="Williams K.H."/>
            <person name="Hubbard S.S."/>
            <person name="Banfield J.F."/>
        </authorList>
    </citation>
    <scope>NUCLEOTIDE SEQUENCE [LARGE SCALE GENOMIC DNA]</scope>
</reference>
<gene>
    <name evidence="1" type="ORF">A3C58_00695</name>
</gene>
<dbReference type="STRING" id="1802205.A3C58_00695"/>
<name>A0A1G2HWC8_9BACT</name>
<organism evidence="1 2">
    <name type="scientific">Candidatus Staskawiczbacteria bacterium RIFCSPHIGHO2_02_FULL_34_10</name>
    <dbReference type="NCBI Taxonomy" id="1802205"/>
    <lineage>
        <taxon>Bacteria</taxon>
        <taxon>Candidatus Staskawicziibacteriota</taxon>
    </lineage>
</organism>
<dbReference type="Gene3D" id="1.10.287.1080">
    <property type="entry name" value="MazG-like"/>
    <property type="match status" value="1"/>
</dbReference>
<dbReference type="PANTHER" id="PTHR46523">
    <property type="entry name" value="DCTP PYROPHOSPHATASE 1"/>
    <property type="match status" value="1"/>
</dbReference>
<dbReference type="Proteomes" id="UP000178380">
    <property type="component" value="Unassembled WGS sequence"/>
</dbReference>
<dbReference type="Pfam" id="PF12643">
    <property type="entry name" value="MazG-like"/>
    <property type="match status" value="1"/>
</dbReference>
<proteinExistence type="predicted"/>
<dbReference type="InterPro" id="IPR052555">
    <property type="entry name" value="dCTP_Pyrophosphatase"/>
</dbReference>
<evidence type="ECO:0000313" key="2">
    <source>
        <dbReference type="Proteomes" id="UP000178380"/>
    </source>
</evidence>
<dbReference type="EMBL" id="MHOR01000034">
    <property type="protein sequence ID" value="OGZ66138.1"/>
    <property type="molecule type" value="Genomic_DNA"/>
</dbReference>
<dbReference type="GO" id="GO:0047429">
    <property type="term" value="F:nucleoside triphosphate diphosphatase activity"/>
    <property type="evidence" value="ECO:0007669"/>
    <property type="project" value="InterPro"/>
</dbReference>
<dbReference type="PANTHER" id="PTHR46523:SF1">
    <property type="entry name" value="DCTP PYROPHOSPHATASE 1"/>
    <property type="match status" value="1"/>
</dbReference>
<evidence type="ECO:0000313" key="1">
    <source>
        <dbReference type="EMBL" id="OGZ66138.1"/>
    </source>
</evidence>
<sequence length="135" mass="15998">MKNIEKAVYQYLKERNWDKNKPSDIAKSICIEAAELLEVFQWGNCNIEETKNNKEKMEEIKKELADVFIYGLNMSVLLGLDTKKIIIEKINYINKKYPASLVKKDNTDNFGFLNNSYYLKIKRRDRINNKKLIKK</sequence>
<accession>A0A1G2HWC8</accession>
<protein>
    <recommendedName>
        <fullName evidence="3">Nucleotide pyrophosphohydrolase</fullName>
    </recommendedName>
</protein>
<dbReference type="InterPro" id="IPR025984">
    <property type="entry name" value="DCTPP"/>
</dbReference>
<dbReference type="GO" id="GO:0009143">
    <property type="term" value="P:nucleoside triphosphate catabolic process"/>
    <property type="evidence" value="ECO:0007669"/>
    <property type="project" value="InterPro"/>
</dbReference>